<gene>
    <name evidence="5" type="primary">cytR</name>
    <name evidence="5" type="ORF">GCM10009745_78250</name>
</gene>
<name>A0ABP4V4M1_9ACTN</name>
<dbReference type="Pfam" id="PF00392">
    <property type="entry name" value="GntR"/>
    <property type="match status" value="1"/>
</dbReference>
<evidence type="ECO:0000256" key="2">
    <source>
        <dbReference type="ARBA" id="ARBA00023125"/>
    </source>
</evidence>
<dbReference type="InterPro" id="IPR000524">
    <property type="entry name" value="Tscrpt_reg_HTH_GntR"/>
</dbReference>
<dbReference type="CDD" id="cd07377">
    <property type="entry name" value="WHTH_GntR"/>
    <property type="match status" value="1"/>
</dbReference>
<dbReference type="InterPro" id="IPR036390">
    <property type="entry name" value="WH_DNA-bd_sf"/>
</dbReference>
<keyword evidence="3" id="KW-0804">Transcription</keyword>
<keyword evidence="2 5" id="KW-0238">DNA-binding</keyword>
<dbReference type="EMBL" id="BAAANF010000028">
    <property type="protein sequence ID" value="GAA1717815.1"/>
    <property type="molecule type" value="Genomic_DNA"/>
</dbReference>
<accession>A0ABP4V4M1</accession>
<evidence type="ECO:0000313" key="5">
    <source>
        <dbReference type="EMBL" id="GAA1717815.1"/>
    </source>
</evidence>
<evidence type="ECO:0000256" key="1">
    <source>
        <dbReference type="ARBA" id="ARBA00023015"/>
    </source>
</evidence>
<organism evidence="5 6">
    <name type="scientific">Kribbella yunnanensis</name>
    <dbReference type="NCBI Taxonomy" id="190194"/>
    <lineage>
        <taxon>Bacteria</taxon>
        <taxon>Bacillati</taxon>
        <taxon>Actinomycetota</taxon>
        <taxon>Actinomycetes</taxon>
        <taxon>Propionibacteriales</taxon>
        <taxon>Kribbellaceae</taxon>
        <taxon>Kribbella</taxon>
    </lineage>
</organism>
<reference evidence="6" key="1">
    <citation type="journal article" date="2019" name="Int. J. Syst. Evol. Microbiol.">
        <title>The Global Catalogue of Microorganisms (GCM) 10K type strain sequencing project: providing services to taxonomists for standard genome sequencing and annotation.</title>
        <authorList>
            <consortium name="The Broad Institute Genomics Platform"/>
            <consortium name="The Broad Institute Genome Sequencing Center for Infectious Disease"/>
            <person name="Wu L."/>
            <person name="Ma J."/>
        </authorList>
    </citation>
    <scope>NUCLEOTIDE SEQUENCE [LARGE SCALE GENOMIC DNA]</scope>
    <source>
        <strain evidence="6">JCM 14307</strain>
    </source>
</reference>
<evidence type="ECO:0000313" key="6">
    <source>
        <dbReference type="Proteomes" id="UP001500280"/>
    </source>
</evidence>
<dbReference type="GO" id="GO:0003677">
    <property type="term" value="F:DNA binding"/>
    <property type="evidence" value="ECO:0007669"/>
    <property type="project" value="UniProtKB-KW"/>
</dbReference>
<proteinExistence type="predicted"/>
<evidence type="ECO:0000256" key="3">
    <source>
        <dbReference type="ARBA" id="ARBA00023163"/>
    </source>
</evidence>
<dbReference type="PANTHER" id="PTHR30146:SF109">
    <property type="entry name" value="HTH-TYPE TRANSCRIPTIONAL REGULATOR GALS"/>
    <property type="match status" value="1"/>
</dbReference>
<sequence>MLPRYEQVKRELLALIAQGGHTPDRPFITQREVCERYGVSTTTAIRALNDLVADGVLVRQQGRGTFVAERVRERAPEPVRRRAVALVIHGQGPVKEGIITGVESRCDELGFELVLYDSKGSLELQERALRRAVASGVTGIALYPVEGSSQVLRDLALPVVLIDRYQPDVPTDAVLADQFAVGYELTSYLIGLGHQRMATLWGEVDCTSVRDRLSGHQQALRAHGLQARPDLTALSTHQFLAPEARKARLSALLSQPEPPTVLLCSDGFIVTTAARELADLGYEVPGDIELAGMDDAGPASVLPLTVAAASLPVHDLGRIAVDLLATTSAAPRNVVLPITLHTRDTTYLRVVTR</sequence>
<dbReference type="Gene3D" id="3.40.50.2300">
    <property type="match status" value="2"/>
</dbReference>
<dbReference type="PANTHER" id="PTHR30146">
    <property type="entry name" value="LACI-RELATED TRANSCRIPTIONAL REPRESSOR"/>
    <property type="match status" value="1"/>
</dbReference>
<dbReference type="Gene3D" id="1.10.10.10">
    <property type="entry name" value="Winged helix-like DNA-binding domain superfamily/Winged helix DNA-binding domain"/>
    <property type="match status" value="1"/>
</dbReference>
<dbReference type="CDD" id="cd06267">
    <property type="entry name" value="PBP1_LacI_sugar_binding-like"/>
    <property type="match status" value="1"/>
</dbReference>
<dbReference type="RefSeq" id="WP_344164353.1">
    <property type="nucleotide sequence ID" value="NZ_BAAANF010000028.1"/>
</dbReference>
<dbReference type="Proteomes" id="UP001500280">
    <property type="component" value="Unassembled WGS sequence"/>
</dbReference>
<evidence type="ECO:0000259" key="4">
    <source>
        <dbReference type="PROSITE" id="PS50949"/>
    </source>
</evidence>
<dbReference type="SUPFAM" id="SSF53822">
    <property type="entry name" value="Periplasmic binding protein-like I"/>
    <property type="match status" value="1"/>
</dbReference>
<keyword evidence="1" id="KW-0805">Transcription regulation</keyword>
<dbReference type="InterPro" id="IPR028082">
    <property type="entry name" value="Peripla_BP_I"/>
</dbReference>
<dbReference type="InterPro" id="IPR036388">
    <property type="entry name" value="WH-like_DNA-bd_sf"/>
</dbReference>
<dbReference type="SUPFAM" id="SSF46785">
    <property type="entry name" value="Winged helix' DNA-binding domain"/>
    <property type="match status" value="1"/>
</dbReference>
<dbReference type="PROSITE" id="PS50949">
    <property type="entry name" value="HTH_GNTR"/>
    <property type="match status" value="1"/>
</dbReference>
<protein>
    <submittedName>
        <fullName evidence="5">DNA-binding transcriptional regulator CytR</fullName>
    </submittedName>
</protein>
<dbReference type="InterPro" id="IPR046335">
    <property type="entry name" value="LacI/GalR-like_sensor"/>
</dbReference>
<keyword evidence="6" id="KW-1185">Reference proteome</keyword>
<dbReference type="SMART" id="SM00345">
    <property type="entry name" value="HTH_GNTR"/>
    <property type="match status" value="1"/>
</dbReference>
<dbReference type="Pfam" id="PF13377">
    <property type="entry name" value="Peripla_BP_3"/>
    <property type="match status" value="1"/>
</dbReference>
<feature type="domain" description="HTH gntR-type" evidence="4">
    <location>
        <begin position="2"/>
        <end position="70"/>
    </location>
</feature>
<comment type="caution">
    <text evidence="5">The sequence shown here is derived from an EMBL/GenBank/DDBJ whole genome shotgun (WGS) entry which is preliminary data.</text>
</comment>